<feature type="binding site" evidence="12">
    <location>
        <position position="181"/>
    </location>
    <ligand>
        <name>FAD</name>
        <dbReference type="ChEBI" id="CHEBI:57692"/>
    </ligand>
</feature>
<reference evidence="14 15" key="1">
    <citation type="submission" date="2018-10" db="EMBL/GenBank/DDBJ databases">
        <title>Comparative functional genomics of the obligate endosymbiont Buchnera aphidicola.</title>
        <authorList>
            <person name="Chong R.A."/>
        </authorList>
    </citation>
    <scope>NUCLEOTIDE SEQUENCE [LARGE SCALE GENOMIC DNA]</scope>
    <source>
        <strain evidence="14 15">Ska</strain>
    </source>
</reference>
<dbReference type="PANTHER" id="PTHR11806:SF0">
    <property type="entry name" value="PROTEIN MTO1 HOMOLOG, MITOCHONDRIAL"/>
    <property type="match status" value="1"/>
</dbReference>
<dbReference type="InterPro" id="IPR020595">
    <property type="entry name" value="MnmG-rel_CS"/>
</dbReference>
<feature type="domain" description="tRNA uridine 5-carboxymethylaminomethyl modification enzyme C-terminal subdomain" evidence="13">
    <location>
        <begin position="547"/>
        <end position="618"/>
    </location>
</feature>
<dbReference type="InterPro" id="IPR002218">
    <property type="entry name" value="MnmG-rel"/>
</dbReference>
<evidence type="ECO:0000256" key="8">
    <source>
        <dbReference type="ARBA" id="ARBA00022827"/>
    </source>
</evidence>
<evidence type="ECO:0000256" key="10">
    <source>
        <dbReference type="ARBA" id="ARBA00025948"/>
    </source>
</evidence>
<dbReference type="SUPFAM" id="SSF51905">
    <property type="entry name" value="FAD/NAD(P)-binding domain"/>
    <property type="match status" value="1"/>
</dbReference>
<dbReference type="Proteomes" id="UP000298685">
    <property type="component" value="Chromosome"/>
</dbReference>
<gene>
    <name evidence="12 14" type="primary">mnmG</name>
    <name evidence="12" type="synonym">gidA</name>
    <name evidence="14" type="ORF">D9V78_00005</name>
</gene>
<dbReference type="SMART" id="SM01228">
    <property type="entry name" value="GIDA_assoc_3"/>
    <property type="match status" value="1"/>
</dbReference>
<dbReference type="AlphaFoldDB" id="A0A4D6YC95"/>
<evidence type="ECO:0000256" key="9">
    <source>
        <dbReference type="ARBA" id="ARBA00023027"/>
    </source>
</evidence>
<dbReference type="InterPro" id="IPR049312">
    <property type="entry name" value="GIDA_C_N"/>
</dbReference>
<evidence type="ECO:0000313" key="14">
    <source>
        <dbReference type="EMBL" id="QCI25813.1"/>
    </source>
</evidence>
<feature type="binding site" evidence="12">
    <location>
        <position position="371"/>
    </location>
    <ligand>
        <name>FAD</name>
        <dbReference type="ChEBI" id="CHEBI:57692"/>
    </ligand>
</feature>
<dbReference type="Pfam" id="PF01134">
    <property type="entry name" value="GIDA"/>
    <property type="match status" value="1"/>
</dbReference>
<dbReference type="InterPro" id="IPR036188">
    <property type="entry name" value="FAD/NAD-bd_sf"/>
</dbReference>
<evidence type="ECO:0000256" key="5">
    <source>
        <dbReference type="ARBA" id="ARBA00022490"/>
    </source>
</evidence>
<evidence type="ECO:0000256" key="7">
    <source>
        <dbReference type="ARBA" id="ARBA00022694"/>
    </source>
</evidence>
<dbReference type="RefSeq" id="WP_158350193.1">
    <property type="nucleotide sequence ID" value="NZ_CP032999.1"/>
</dbReference>
<dbReference type="GO" id="GO:0005829">
    <property type="term" value="C:cytosol"/>
    <property type="evidence" value="ECO:0007669"/>
    <property type="project" value="TreeGrafter"/>
</dbReference>
<dbReference type="GO" id="GO:0050660">
    <property type="term" value="F:flavin adenine dinucleotide binding"/>
    <property type="evidence" value="ECO:0007669"/>
    <property type="project" value="UniProtKB-UniRule"/>
</dbReference>
<dbReference type="FunFam" id="3.50.50.60:FF:000010">
    <property type="entry name" value="tRNA uridine 5-carboxymethylaminomethyl modification enzyme MnmG"/>
    <property type="match status" value="1"/>
</dbReference>
<dbReference type="FunFam" id="3.50.50.60:FF:000002">
    <property type="entry name" value="tRNA uridine 5-carboxymethylaminomethyl modification enzyme MnmG"/>
    <property type="match status" value="1"/>
</dbReference>
<sequence length="622" mass="70564">MHFYNKYFDVIVVGGGHAGIEATLASVRIGCKTLLLTHKINTLGNLSCNPAIGGIGKSHLVKEIDALGGIMALATDIAGIQTRILNETKGPAVQATRTQVDREIYKNFIQQTLLKTSKLKIIEIEVYDLIIKKNCILGVKTVNKNIFYAKSIILTTGTFLGGRIYIGDNSYSGGRMNDSASMHLSKKLKKLPIKIKRLKTGTPPRIDIRTINFKNLIKQSGDVPTPIFSFLGKKIKRVKQISCYITKTNIKTHEIIKRNLHRSPIFSGNITSSGPRYCPSIEDKIIKFPNKDSHQIFIEPAGINCIEAYPNGISTSLPLDIQKEFIYSIQGFQKAKIIQPGYSIEYDFIDPRSLKPTLENKFINGLFFAGQINGTTGYEEAAAQGLLAGVNAALRVLGNKKWFPKRNEAYLGVLVDDLCTKGTKEPYRMFTSRAEYRLLLRENNADLRLTPLGKKIGLVNNYRWENYKKKIKNIKNESNRIRNITIHMHSKESIELKKIFNIELKNNINGYELLKRPEINFNNIKESKIFFSQEINISALFEVMVQIKYEGYIKKQMYEIQKHKKYENTMLPNHFNYFKIPGLSIEVMNKLNYYQPTSIGQASRISGITPIAISILLIYFKK</sequence>
<dbReference type="Pfam" id="PF13932">
    <property type="entry name" value="SAM_GIDA_C"/>
    <property type="match status" value="1"/>
</dbReference>
<dbReference type="PROSITE" id="PS01281">
    <property type="entry name" value="GIDA_2"/>
    <property type="match status" value="1"/>
</dbReference>
<evidence type="ECO:0000256" key="11">
    <source>
        <dbReference type="ARBA" id="ARBA00031800"/>
    </source>
</evidence>
<comment type="subcellular location">
    <subcellularLocation>
        <location evidence="12">Cytoplasm</location>
    </subcellularLocation>
</comment>
<evidence type="ECO:0000256" key="6">
    <source>
        <dbReference type="ARBA" id="ARBA00022630"/>
    </source>
</evidence>
<dbReference type="PROSITE" id="PS01280">
    <property type="entry name" value="GIDA_1"/>
    <property type="match status" value="1"/>
</dbReference>
<dbReference type="InterPro" id="IPR026904">
    <property type="entry name" value="MnmG_C"/>
</dbReference>
<dbReference type="InterPro" id="IPR047001">
    <property type="entry name" value="MnmG_C_subdom"/>
</dbReference>
<dbReference type="OrthoDB" id="9815560at2"/>
<keyword evidence="7 12" id="KW-0819">tRNA processing</keyword>
<dbReference type="Gene3D" id="1.10.150.570">
    <property type="entry name" value="GidA associated domain, C-terminal subdomain"/>
    <property type="match status" value="1"/>
</dbReference>
<evidence type="ECO:0000256" key="12">
    <source>
        <dbReference type="HAMAP-Rule" id="MF_00129"/>
    </source>
</evidence>
<comment type="function">
    <text evidence="2 12">NAD-binding protein involved in the addition of a carboxymethylaminomethyl (cmnm) group at the wobble position (U34) of certain tRNAs, forming tRNA-cmnm(5)s(2)U34.</text>
</comment>
<evidence type="ECO:0000256" key="3">
    <source>
        <dbReference type="ARBA" id="ARBA00007653"/>
    </source>
</evidence>
<comment type="similarity">
    <text evidence="3 12">Belongs to the MnmG family.</text>
</comment>
<dbReference type="HAMAP" id="MF_00129">
    <property type="entry name" value="MnmG_GidA"/>
    <property type="match status" value="1"/>
</dbReference>
<comment type="subunit">
    <text evidence="10 12">Homodimer. Heterotetramer of two MnmE and two MnmG subunits.</text>
</comment>
<dbReference type="InterPro" id="IPR004416">
    <property type="entry name" value="MnmG"/>
</dbReference>
<organism evidence="14 15">
    <name type="scientific">Buchnera aphidicola</name>
    <name type="common">Sarucallis kahawaluokalani</name>
    <dbReference type="NCBI Taxonomy" id="1241878"/>
    <lineage>
        <taxon>Bacteria</taxon>
        <taxon>Pseudomonadati</taxon>
        <taxon>Pseudomonadota</taxon>
        <taxon>Gammaproteobacteria</taxon>
        <taxon>Enterobacterales</taxon>
        <taxon>Erwiniaceae</taxon>
        <taxon>Buchnera</taxon>
    </lineage>
</organism>
<evidence type="ECO:0000256" key="4">
    <source>
        <dbReference type="ARBA" id="ARBA00020461"/>
    </source>
</evidence>
<feature type="binding site" evidence="12">
    <location>
        <begin position="274"/>
        <end position="288"/>
    </location>
    <ligand>
        <name>NAD(+)</name>
        <dbReference type="ChEBI" id="CHEBI:57540"/>
    </ligand>
</feature>
<feature type="binding site" evidence="12">
    <location>
        <begin position="14"/>
        <end position="19"/>
    </location>
    <ligand>
        <name>FAD</name>
        <dbReference type="ChEBI" id="CHEBI:57692"/>
    </ligand>
</feature>
<name>A0A4D6YC95_9GAMM</name>
<accession>A0A4D6YC95</accession>
<dbReference type="EMBL" id="CP032999">
    <property type="protein sequence ID" value="QCI25813.1"/>
    <property type="molecule type" value="Genomic_DNA"/>
</dbReference>
<dbReference type="GO" id="GO:0030488">
    <property type="term" value="P:tRNA methylation"/>
    <property type="evidence" value="ECO:0007669"/>
    <property type="project" value="TreeGrafter"/>
</dbReference>
<dbReference type="PANTHER" id="PTHR11806">
    <property type="entry name" value="GLUCOSE INHIBITED DIVISION PROTEIN A"/>
    <property type="match status" value="1"/>
</dbReference>
<protein>
    <recommendedName>
        <fullName evidence="4 12">tRNA uridine 5-carboxymethylaminomethyl modification enzyme MnmG</fullName>
    </recommendedName>
    <alternativeName>
        <fullName evidence="11 12">Glucose-inhibited division protein A</fullName>
    </alternativeName>
</protein>
<dbReference type="Pfam" id="PF21680">
    <property type="entry name" value="GIDA_C_1st"/>
    <property type="match status" value="1"/>
</dbReference>
<evidence type="ECO:0000313" key="15">
    <source>
        <dbReference type="Proteomes" id="UP000298685"/>
    </source>
</evidence>
<dbReference type="GO" id="GO:0002098">
    <property type="term" value="P:tRNA wobble uridine modification"/>
    <property type="evidence" value="ECO:0007669"/>
    <property type="project" value="InterPro"/>
</dbReference>
<evidence type="ECO:0000259" key="13">
    <source>
        <dbReference type="SMART" id="SM01228"/>
    </source>
</evidence>
<dbReference type="FunFam" id="1.10.150.570:FF:000001">
    <property type="entry name" value="tRNA uridine 5-carboxymethylaminomethyl modification enzyme MnmG"/>
    <property type="match status" value="1"/>
</dbReference>
<dbReference type="NCBIfam" id="TIGR00136">
    <property type="entry name" value="mnmG_gidA"/>
    <property type="match status" value="1"/>
</dbReference>
<dbReference type="Gene3D" id="3.50.50.60">
    <property type="entry name" value="FAD/NAD(P)-binding domain"/>
    <property type="match status" value="2"/>
</dbReference>
<dbReference type="Gene3D" id="1.10.10.1800">
    <property type="entry name" value="tRNA uridine 5-carboxymethylaminomethyl modification enzyme MnmG/GidA"/>
    <property type="match status" value="1"/>
</dbReference>
<proteinExistence type="inferred from homology"/>
<feature type="binding site" evidence="12">
    <location>
        <position position="126"/>
    </location>
    <ligand>
        <name>FAD</name>
        <dbReference type="ChEBI" id="CHEBI:57692"/>
    </ligand>
</feature>
<dbReference type="InterPro" id="IPR040131">
    <property type="entry name" value="MnmG_N"/>
</dbReference>
<keyword evidence="5 12" id="KW-0963">Cytoplasm</keyword>
<keyword evidence="8 12" id="KW-0274">FAD</keyword>
<evidence type="ECO:0000256" key="2">
    <source>
        <dbReference type="ARBA" id="ARBA00003717"/>
    </source>
</evidence>
<comment type="cofactor">
    <cofactor evidence="1 12">
        <name>FAD</name>
        <dbReference type="ChEBI" id="CHEBI:57692"/>
    </cofactor>
</comment>
<dbReference type="InterPro" id="IPR044920">
    <property type="entry name" value="MnmG_C_subdom_sf"/>
</dbReference>
<keyword evidence="6 12" id="KW-0285">Flavoprotein</keyword>
<evidence type="ECO:0000256" key="1">
    <source>
        <dbReference type="ARBA" id="ARBA00001974"/>
    </source>
</evidence>
<keyword evidence="9 12" id="KW-0520">NAD</keyword>